<accession>A0A2T4CAA0</accession>
<protein>
    <submittedName>
        <fullName evidence="1">Uncharacterized protein</fullName>
    </submittedName>
</protein>
<dbReference type="AlphaFoldDB" id="A0A2T4CAA0"/>
<evidence type="ECO:0000313" key="2">
    <source>
        <dbReference type="Proteomes" id="UP000240760"/>
    </source>
</evidence>
<gene>
    <name evidence="1" type="ORF">M440DRAFT_1194499</name>
</gene>
<dbReference type="Proteomes" id="UP000240760">
    <property type="component" value="Unassembled WGS sequence"/>
</dbReference>
<name>A0A2T4CAA0_TRILO</name>
<organism evidence="1 2">
    <name type="scientific">Trichoderma longibrachiatum ATCC 18648</name>
    <dbReference type="NCBI Taxonomy" id="983965"/>
    <lineage>
        <taxon>Eukaryota</taxon>
        <taxon>Fungi</taxon>
        <taxon>Dikarya</taxon>
        <taxon>Ascomycota</taxon>
        <taxon>Pezizomycotina</taxon>
        <taxon>Sordariomycetes</taxon>
        <taxon>Hypocreomycetidae</taxon>
        <taxon>Hypocreales</taxon>
        <taxon>Hypocreaceae</taxon>
        <taxon>Trichoderma</taxon>
    </lineage>
</organism>
<keyword evidence="2" id="KW-1185">Reference proteome</keyword>
<proteinExistence type="predicted"/>
<reference evidence="1 2" key="1">
    <citation type="submission" date="2016-07" db="EMBL/GenBank/DDBJ databases">
        <title>Multiple horizontal gene transfer events from other fungi enriched the ability of initially mycotrophic Trichoderma (Ascomycota) to feed on dead plant biomass.</title>
        <authorList>
            <consortium name="DOE Joint Genome Institute"/>
            <person name="Aerts A."/>
            <person name="Atanasova L."/>
            <person name="Chenthamara K."/>
            <person name="Zhang J."/>
            <person name="Grujic M."/>
            <person name="Henrissat B."/>
            <person name="Kuo A."/>
            <person name="Salamov A."/>
            <person name="Lipzen A."/>
            <person name="Labutti K."/>
            <person name="Barry K."/>
            <person name="Miao Y."/>
            <person name="Rahimi M.J."/>
            <person name="Shen Q."/>
            <person name="Grigoriev I.V."/>
            <person name="Kubicek C.P."/>
            <person name="Druzhinina I.S."/>
        </authorList>
    </citation>
    <scope>NUCLEOTIDE SEQUENCE [LARGE SCALE GENOMIC DNA]</scope>
    <source>
        <strain evidence="1 2">ATCC 18648</strain>
    </source>
</reference>
<dbReference type="EMBL" id="KZ679129">
    <property type="protein sequence ID" value="PTB78473.1"/>
    <property type="molecule type" value="Genomic_DNA"/>
</dbReference>
<sequence length="105" mass="11177">MPSVSLVNLMFRPACAHQGRSLASAGLSPPVGLFNGSAKLFNQCRNDLSSNAVGNCCYGLAYLTHPSCILPNFNCLLVCESHRRPVICGIICSRHPIVSGSSIFP</sequence>
<evidence type="ECO:0000313" key="1">
    <source>
        <dbReference type="EMBL" id="PTB78473.1"/>
    </source>
</evidence>